<protein>
    <submittedName>
        <fullName evidence="2">Transcriptional regulator</fullName>
    </submittedName>
</protein>
<evidence type="ECO:0000259" key="1">
    <source>
        <dbReference type="PROSITE" id="PS50943"/>
    </source>
</evidence>
<dbReference type="AlphaFoldDB" id="A0A512E3Z2"/>
<comment type="caution">
    <text evidence="2">The sequence shown here is derived from an EMBL/GenBank/DDBJ whole genome shotgun (WGS) entry which is preliminary data.</text>
</comment>
<dbReference type="InterPro" id="IPR001387">
    <property type="entry name" value="Cro/C1-type_HTH"/>
</dbReference>
<dbReference type="CDD" id="cd00093">
    <property type="entry name" value="HTH_XRE"/>
    <property type="match status" value="1"/>
</dbReference>
<gene>
    <name evidence="2" type="ORF">SAE02_75600</name>
</gene>
<dbReference type="InterPro" id="IPR010982">
    <property type="entry name" value="Lambda_DNA-bd_dom_sf"/>
</dbReference>
<reference evidence="2 3" key="1">
    <citation type="submission" date="2019-07" db="EMBL/GenBank/DDBJ databases">
        <title>Whole genome shotgun sequence of Skermanella aerolata NBRC 106429.</title>
        <authorList>
            <person name="Hosoyama A."/>
            <person name="Uohara A."/>
            <person name="Ohji S."/>
            <person name="Ichikawa N."/>
        </authorList>
    </citation>
    <scope>NUCLEOTIDE SEQUENCE [LARGE SCALE GENOMIC DNA]</scope>
    <source>
        <strain evidence="2 3">NBRC 106429</strain>
    </source>
</reference>
<evidence type="ECO:0000313" key="3">
    <source>
        <dbReference type="Proteomes" id="UP000321523"/>
    </source>
</evidence>
<organism evidence="2 3">
    <name type="scientific">Skermanella aerolata</name>
    <dbReference type="NCBI Taxonomy" id="393310"/>
    <lineage>
        <taxon>Bacteria</taxon>
        <taxon>Pseudomonadati</taxon>
        <taxon>Pseudomonadota</taxon>
        <taxon>Alphaproteobacteria</taxon>
        <taxon>Rhodospirillales</taxon>
        <taxon>Azospirillaceae</taxon>
        <taxon>Skermanella</taxon>
    </lineage>
</organism>
<name>A0A512E3Z2_9PROT</name>
<dbReference type="Proteomes" id="UP000321523">
    <property type="component" value="Unassembled WGS sequence"/>
</dbReference>
<dbReference type="SMART" id="SM00530">
    <property type="entry name" value="HTH_XRE"/>
    <property type="match status" value="1"/>
</dbReference>
<dbReference type="GO" id="GO:0003677">
    <property type="term" value="F:DNA binding"/>
    <property type="evidence" value="ECO:0007669"/>
    <property type="project" value="InterPro"/>
</dbReference>
<dbReference type="PROSITE" id="PS50943">
    <property type="entry name" value="HTH_CROC1"/>
    <property type="match status" value="1"/>
</dbReference>
<evidence type="ECO:0000313" key="2">
    <source>
        <dbReference type="EMBL" id="GEO43412.1"/>
    </source>
</evidence>
<dbReference type="SUPFAM" id="SSF47413">
    <property type="entry name" value="lambda repressor-like DNA-binding domains"/>
    <property type="match status" value="1"/>
</dbReference>
<feature type="domain" description="HTH cro/C1-type" evidence="1">
    <location>
        <begin position="24"/>
        <end position="79"/>
    </location>
</feature>
<dbReference type="EMBL" id="BJYZ01000082">
    <property type="protein sequence ID" value="GEO43412.1"/>
    <property type="molecule type" value="Genomic_DNA"/>
</dbReference>
<proteinExistence type="predicted"/>
<sequence>MYVHPQHGRGAEVRNLRKAGGAWLKQCRLNKGLTQLQVAEATSLENYTMVSMIESGRRRIPPESYELWAAVMDLKPRDFVRNIMQYYDPITYNILFKDD</sequence>
<keyword evidence="3" id="KW-1185">Reference proteome</keyword>
<dbReference type="OrthoDB" id="5462911at2"/>
<accession>A0A512E3Z2</accession>
<dbReference type="RefSeq" id="WP_044437538.1">
    <property type="nucleotide sequence ID" value="NZ_BJYZ01000082.1"/>
</dbReference>
<dbReference type="Gene3D" id="1.10.260.40">
    <property type="entry name" value="lambda repressor-like DNA-binding domains"/>
    <property type="match status" value="1"/>
</dbReference>
<dbReference type="Pfam" id="PF01381">
    <property type="entry name" value="HTH_3"/>
    <property type="match status" value="1"/>
</dbReference>